<accession>A0A518EQZ0</accession>
<dbReference type="GO" id="GO:0031469">
    <property type="term" value="C:bacterial microcompartment"/>
    <property type="evidence" value="ECO:0007669"/>
    <property type="project" value="UniProtKB-SubCell"/>
</dbReference>
<dbReference type="InterPro" id="IPR050575">
    <property type="entry name" value="BMC_shell"/>
</dbReference>
<comment type="similarity">
    <text evidence="3">Belongs to the bacterial microcompartments protein family.</text>
</comment>
<evidence type="ECO:0000259" key="4">
    <source>
        <dbReference type="PROSITE" id="PS51930"/>
    </source>
</evidence>
<dbReference type="PROSITE" id="PS51930">
    <property type="entry name" value="BMC_2"/>
    <property type="match status" value="1"/>
</dbReference>
<proteinExistence type="inferred from homology"/>
<dbReference type="Gene3D" id="3.30.70.1710">
    <property type="match status" value="2"/>
</dbReference>
<dbReference type="CDD" id="cd07054">
    <property type="entry name" value="BMC_PduT_repeat2"/>
    <property type="match status" value="1"/>
</dbReference>
<dbReference type="InterPro" id="IPR011238">
    <property type="entry name" value="Micro_shell_prot_PduT"/>
</dbReference>
<dbReference type="OrthoDB" id="128912at2"/>
<dbReference type="EMBL" id="CP036434">
    <property type="protein sequence ID" value="QDV06516.1"/>
    <property type="molecule type" value="Genomic_DNA"/>
</dbReference>
<feature type="domain" description="BMC" evidence="4">
    <location>
        <begin position="115"/>
        <end position="200"/>
    </location>
</feature>
<dbReference type="InterPro" id="IPR000249">
    <property type="entry name" value="BMC_dom"/>
</dbReference>
<evidence type="ECO:0000256" key="1">
    <source>
        <dbReference type="ARBA" id="ARBA00024322"/>
    </source>
</evidence>
<reference evidence="5 6" key="1">
    <citation type="submission" date="2019-02" db="EMBL/GenBank/DDBJ databases">
        <title>Deep-cultivation of Planctomycetes and their phenomic and genomic characterization uncovers novel biology.</title>
        <authorList>
            <person name="Wiegand S."/>
            <person name="Jogler M."/>
            <person name="Boedeker C."/>
            <person name="Pinto D."/>
            <person name="Vollmers J."/>
            <person name="Rivas-Marin E."/>
            <person name="Kohn T."/>
            <person name="Peeters S.H."/>
            <person name="Heuer A."/>
            <person name="Rast P."/>
            <person name="Oberbeckmann S."/>
            <person name="Bunk B."/>
            <person name="Jeske O."/>
            <person name="Meyerdierks A."/>
            <person name="Storesund J.E."/>
            <person name="Kallscheuer N."/>
            <person name="Luecker S."/>
            <person name="Lage O.M."/>
            <person name="Pohl T."/>
            <person name="Merkel B.J."/>
            <person name="Hornburger P."/>
            <person name="Mueller R.-W."/>
            <person name="Bruemmer F."/>
            <person name="Labrenz M."/>
            <person name="Spormann A.M."/>
            <person name="Op den Camp H."/>
            <person name="Overmann J."/>
            <person name="Amann R."/>
            <person name="Jetten M.S.M."/>
            <person name="Mascher T."/>
            <person name="Medema M.H."/>
            <person name="Devos D.P."/>
            <person name="Kaster A.-K."/>
            <person name="Ovreas L."/>
            <person name="Rohde M."/>
            <person name="Galperin M.Y."/>
            <person name="Jogler C."/>
        </authorList>
    </citation>
    <scope>NUCLEOTIDE SEQUENCE [LARGE SCALE GENOMIC DNA]</scope>
    <source>
        <strain evidence="5 6">Poly30</strain>
    </source>
</reference>
<dbReference type="PIRSF" id="PIRSF034834">
    <property type="entry name" value="PduT"/>
    <property type="match status" value="1"/>
</dbReference>
<keyword evidence="2" id="KW-1283">Bacterial microcompartment</keyword>
<dbReference type="Pfam" id="PF00936">
    <property type="entry name" value="BMC"/>
    <property type="match status" value="2"/>
</dbReference>
<keyword evidence="6" id="KW-1185">Reference proteome</keyword>
<evidence type="ECO:0000313" key="6">
    <source>
        <dbReference type="Proteomes" id="UP000320390"/>
    </source>
</evidence>
<gene>
    <name evidence="5" type="ORF">Poly30_20260</name>
</gene>
<protein>
    <submittedName>
        <fullName evidence="5">BMC domain protein</fullName>
    </submittedName>
</protein>
<dbReference type="RefSeq" id="WP_145196763.1">
    <property type="nucleotide sequence ID" value="NZ_CP036434.1"/>
</dbReference>
<comment type="subcellular location">
    <subcellularLocation>
        <location evidence="1">Bacterial microcompartment</location>
    </subcellularLocation>
</comment>
<evidence type="ECO:0000256" key="3">
    <source>
        <dbReference type="PROSITE-ProRule" id="PRU01278"/>
    </source>
</evidence>
<dbReference type="InterPro" id="IPR044872">
    <property type="entry name" value="CcmK/CsoS1_BMC"/>
</dbReference>
<dbReference type="InterPro" id="IPR037233">
    <property type="entry name" value="CcmK-like_sf"/>
</dbReference>
<name>A0A518EQZ0_9BACT</name>
<evidence type="ECO:0000313" key="5">
    <source>
        <dbReference type="EMBL" id="QDV06516.1"/>
    </source>
</evidence>
<dbReference type="AlphaFoldDB" id="A0A518EQZ0"/>
<dbReference type="PANTHER" id="PTHR33941:SF11">
    <property type="entry name" value="BACTERIAL MICROCOMPARTMENT SHELL PROTEIN PDUJ"/>
    <property type="match status" value="1"/>
</dbReference>
<evidence type="ECO:0000256" key="2">
    <source>
        <dbReference type="ARBA" id="ARBA00024446"/>
    </source>
</evidence>
<organism evidence="5 6">
    <name type="scientific">Saltatorellus ferox</name>
    <dbReference type="NCBI Taxonomy" id="2528018"/>
    <lineage>
        <taxon>Bacteria</taxon>
        <taxon>Pseudomonadati</taxon>
        <taxon>Planctomycetota</taxon>
        <taxon>Planctomycetia</taxon>
        <taxon>Planctomycetia incertae sedis</taxon>
        <taxon>Saltatorellus</taxon>
    </lineage>
</organism>
<sequence>MTKNDYNPTIGSAVIQPAIAMLETQSVAAGIEMTDAILWESDIELLFATHVQPGKYVVLFTGSIDALRSALRRGVEVARGDLVDQLLIPQIDPRVCEALRRRDEPLSPADGELDAVGVIETTTVSSCIAAADIALKEANVELLELRIANGLGGKSYVSMTGEVSDVRSSIQAGARHAESSARLARHVVIAKPHPELVAYL</sequence>
<dbReference type="PANTHER" id="PTHR33941">
    <property type="entry name" value="PROPANEDIOL UTILIZATION PROTEIN PDUA"/>
    <property type="match status" value="1"/>
</dbReference>
<dbReference type="Proteomes" id="UP000320390">
    <property type="component" value="Chromosome"/>
</dbReference>
<dbReference type="SMART" id="SM00877">
    <property type="entry name" value="BMC"/>
    <property type="match status" value="2"/>
</dbReference>
<dbReference type="SUPFAM" id="SSF143414">
    <property type="entry name" value="CcmK-like"/>
    <property type="match status" value="2"/>
</dbReference>